<name>A0ABX7NXD4_9BACT</name>
<keyword evidence="2" id="KW-1133">Transmembrane helix</keyword>
<sequence length="410" mass="47317">MAFESRRTVDMTSGAKEHEEGERHPPRIRQQWAAVHRDRANELALPAPEAWRPEHPKLLLEQRQRRANLAAREGRGTSVKVLTCWREMPDLPKDYSVLLGERPFDGPPPRETHEVNDEVAFRKAVDAQVHKERRGGKWKRILLSFLLFPCVVGLIGASLQPLVGDWSTLGALAGYVGFVWLCTGPWRRGTQRLAEQRFREQWPAYWREALAVHSEHAAWPEQERERVAWTRRVVAGEPEAVMDSVQRELEALELPFESRCDFRFEDAEHALIVLDLPEIDDVVDELVQHMKWDGTMEEKGRRTRVERNEEYLRLVVGLGMLVTRTVFMAAPTLRQVKLAAYTQRRKSGSGILESEFVYEVVFSREDATWDPKSVEPIYVLDAPANRFYLGPDKKLTRIDPPSWWATLSQA</sequence>
<feature type="transmembrane region" description="Helical" evidence="2">
    <location>
        <begin position="166"/>
        <end position="183"/>
    </location>
</feature>
<keyword evidence="2" id="KW-0472">Membrane</keyword>
<organism evidence="3 4">
    <name type="scientific">Pyxidicoccus parkwayensis</name>
    <dbReference type="NCBI Taxonomy" id="2813578"/>
    <lineage>
        <taxon>Bacteria</taxon>
        <taxon>Pseudomonadati</taxon>
        <taxon>Myxococcota</taxon>
        <taxon>Myxococcia</taxon>
        <taxon>Myxococcales</taxon>
        <taxon>Cystobacterineae</taxon>
        <taxon>Myxococcaceae</taxon>
        <taxon>Pyxidicoccus</taxon>
    </lineage>
</organism>
<feature type="compositionally biased region" description="Basic and acidic residues" evidence="1">
    <location>
        <begin position="1"/>
        <end position="25"/>
    </location>
</feature>
<keyword evidence="2" id="KW-0812">Transmembrane</keyword>
<gene>
    <name evidence="3" type="ORF">JY651_51385</name>
</gene>
<evidence type="ECO:0000313" key="4">
    <source>
        <dbReference type="Proteomes" id="UP000662747"/>
    </source>
</evidence>
<proteinExistence type="predicted"/>
<protein>
    <submittedName>
        <fullName evidence="3">Uncharacterized protein</fullName>
    </submittedName>
</protein>
<evidence type="ECO:0000256" key="1">
    <source>
        <dbReference type="SAM" id="MobiDB-lite"/>
    </source>
</evidence>
<dbReference type="Proteomes" id="UP000662747">
    <property type="component" value="Chromosome"/>
</dbReference>
<feature type="region of interest" description="Disordered" evidence="1">
    <location>
        <begin position="1"/>
        <end position="28"/>
    </location>
</feature>
<evidence type="ECO:0000313" key="3">
    <source>
        <dbReference type="EMBL" id="QSQ23388.1"/>
    </source>
</evidence>
<dbReference type="EMBL" id="CP071090">
    <property type="protein sequence ID" value="QSQ23388.1"/>
    <property type="molecule type" value="Genomic_DNA"/>
</dbReference>
<reference evidence="3 4" key="1">
    <citation type="submission" date="2021-02" db="EMBL/GenBank/DDBJ databases">
        <title>De Novo genome assembly of isolated myxobacteria.</title>
        <authorList>
            <person name="Stevens D.C."/>
        </authorList>
    </citation>
    <scope>NUCLEOTIDE SEQUENCE [LARGE SCALE GENOMIC DNA]</scope>
    <source>
        <strain evidence="4">SCPEA02</strain>
    </source>
</reference>
<feature type="transmembrane region" description="Helical" evidence="2">
    <location>
        <begin position="311"/>
        <end position="330"/>
    </location>
</feature>
<accession>A0ABX7NXD4</accession>
<evidence type="ECO:0000256" key="2">
    <source>
        <dbReference type="SAM" id="Phobius"/>
    </source>
</evidence>
<dbReference type="RefSeq" id="WP_206724963.1">
    <property type="nucleotide sequence ID" value="NZ_CP071090.1"/>
</dbReference>
<keyword evidence="4" id="KW-1185">Reference proteome</keyword>
<feature type="transmembrane region" description="Helical" evidence="2">
    <location>
        <begin position="141"/>
        <end position="160"/>
    </location>
</feature>